<proteinExistence type="predicted"/>
<organism evidence="1">
    <name type="scientific">Lepeophtheirus salmonis</name>
    <name type="common">Salmon louse</name>
    <name type="synonym">Caligus salmonis</name>
    <dbReference type="NCBI Taxonomy" id="72036"/>
    <lineage>
        <taxon>Eukaryota</taxon>
        <taxon>Metazoa</taxon>
        <taxon>Ecdysozoa</taxon>
        <taxon>Arthropoda</taxon>
        <taxon>Crustacea</taxon>
        <taxon>Multicrustacea</taxon>
        <taxon>Hexanauplia</taxon>
        <taxon>Copepoda</taxon>
        <taxon>Siphonostomatoida</taxon>
        <taxon>Caligidae</taxon>
        <taxon>Lepeophtheirus</taxon>
    </lineage>
</organism>
<dbReference type="EMBL" id="HACA01007844">
    <property type="protein sequence ID" value="CDW25205.1"/>
    <property type="molecule type" value="Transcribed_RNA"/>
</dbReference>
<name>A0A0K2TH61_LEPSM</name>
<sequence length="25" mass="2939">MNFSSFHEFCFMDSIDSNGFHRVAI</sequence>
<evidence type="ECO:0000313" key="1">
    <source>
        <dbReference type="EMBL" id="CDW25205.1"/>
    </source>
</evidence>
<protein>
    <submittedName>
        <fullName evidence="1">Uncharacterized protein</fullName>
    </submittedName>
</protein>
<dbReference type="AlphaFoldDB" id="A0A0K2TH61"/>
<reference evidence="1" key="1">
    <citation type="submission" date="2014-05" db="EMBL/GenBank/DDBJ databases">
        <authorList>
            <person name="Chronopoulou M."/>
        </authorList>
    </citation>
    <scope>NUCLEOTIDE SEQUENCE</scope>
    <source>
        <tissue evidence="1">Whole organism</tissue>
    </source>
</reference>
<accession>A0A0K2TH61</accession>